<name>A0A4U6R6R3_9GAMM</name>
<dbReference type="GO" id="GO:0003677">
    <property type="term" value="F:DNA binding"/>
    <property type="evidence" value="ECO:0007669"/>
    <property type="project" value="UniProtKB-KW"/>
</dbReference>
<keyword evidence="2" id="KW-0238">DNA-binding</keyword>
<keyword evidence="3" id="KW-0804">Transcription</keyword>
<keyword evidence="1" id="KW-0805">Transcription regulation</keyword>
<dbReference type="OrthoDB" id="9798934at2"/>
<sequence length="94" mass="10190">MGGEDCRGTPAHQPAQRKPRELSGGQRQRVAISRAMAREPQIMLCMSDRIALAAIQAALQMGLRVPEDVHGAGYPGDYLYNDAARQSARLSGQL</sequence>
<protein>
    <submittedName>
        <fullName evidence="6">ATP-binding cassette domain-containing protein</fullName>
    </submittedName>
</protein>
<feature type="region of interest" description="Disordered" evidence="4">
    <location>
        <begin position="1"/>
        <end position="30"/>
    </location>
</feature>
<evidence type="ECO:0000256" key="1">
    <source>
        <dbReference type="ARBA" id="ARBA00023015"/>
    </source>
</evidence>
<dbReference type="GO" id="GO:0016887">
    <property type="term" value="F:ATP hydrolysis activity"/>
    <property type="evidence" value="ECO:0007669"/>
    <property type="project" value="InterPro"/>
</dbReference>
<gene>
    <name evidence="6" type="ORF">FDP08_11090</name>
</gene>
<evidence type="ECO:0000313" key="7">
    <source>
        <dbReference type="Proteomes" id="UP000308488"/>
    </source>
</evidence>
<evidence type="ECO:0000313" key="6">
    <source>
        <dbReference type="EMBL" id="TKV68592.1"/>
    </source>
</evidence>
<reference evidence="6 7" key="1">
    <citation type="submission" date="2019-05" db="EMBL/GenBank/DDBJ databases">
        <title>Marinobacter panjinensis sp. nov., a moderately halophilic bacterium isolated from sea tidal flat environment.</title>
        <authorList>
            <person name="Yang W."/>
            <person name="An M."/>
            <person name="He W."/>
            <person name="Luo X."/>
            <person name="Zhu L."/>
            <person name="Chen G."/>
            <person name="Zhang Y."/>
            <person name="Wang Y."/>
        </authorList>
    </citation>
    <scope>NUCLEOTIDE SEQUENCE [LARGE SCALE GENOMIC DNA]</scope>
    <source>
        <strain evidence="6 7">PJ-16</strain>
    </source>
</reference>
<dbReference type="Pfam" id="PF13377">
    <property type="entry name" value="Peripla_BP_3"/>
    <property type="match status" value="1"/>
</dbReference>
<evidence type="ECO:0000256" key="4">
    <source>
        <dbReference type="SAM" id="MobiDB-lite"/>
    </source>
</evidence>
<dbReference type="InterPro" id="IPR027417">
    <property type="entry name" value="P-loop_NTPase"/>
</dbReference>
<evidence type="ECO:0000256" key="2">
    <source>
        <dbReference type="ARBA" id="ARBA00023125"/>
    </source>
</evidence>
<evidence type="ECO:0000259" key="5">
    <source>
        <dbReference type="Pfam" id="PF13377"/>
    </source>
</evidence>
<keyword evidence="6" id="KW-0547">Nucleotide-binding</keyword>
<evidence type="ECO:0000256" key="3">
    <source>
        <dbReference type="ARBA" id="ARBA00023163"/>
    </source>
</evidence>
<dbReference type="RefSeq" id="WP_137436218.1">
    <property type="nucleotide sequence ID" value="NZ_JANRHC010000002.1"/>
</dbReference>
<comment type="caution">
    <text evidence="6">The sequence shown here is derived from an EMBL/GenBank/DDBJ whole genome shotgun (WGS) entry which is preliminary data.</text>
</comment>
<dbReference type="SUPFAM" id="SSF52540">
    <property type="entry name" value="P-loop containing nucleoside triphosphate hydrolases"/>
    <property type="match status" value="1"/>
</dbReference>
<dbReference type="InterPro" id="IPR046335">
    <property type="entry name" value="LacI/GalR-like_sensor"/>
</dbReference>
<dbReference type="InterPro" id="IPR028082">
    <property type="entry name" value="Peripla_BP_I"/>
</dbReference>
<dbReference type="AlphaFoldDB" id="A0A4U6R6R3"/>
<proteinExistence type="predicted"/>
<dbReference type="EMBL" id="SZYH01000001">
    <property type="protein sequence ID" value="TKV68592.1"/>
    <property type="molecule type" value="Genomic_DNA"/>
</dbReference>
<organism evidence="6 7">
    <name type="scientific">Marinobacter panjinensis</name>
    <dbReference type="NCBI Taxonomy" id="2576384"/>
    <lineage>
        <taxon>Bacteria</taxon>
        <taxon>Pseudomonadati</taxon>
        <taxon>Pseudomonadota</taxon>
        <taxon>Gammaproteobacteria</taxon>
        <taxon>Pseudomonadales</taxon>
        <taxon>Marinobacteraceae</taxon>
        <taxon>Marinobacter</taxon>
    </lineage>
</organism>
<keyword evidence="7" id="KW-1185">Reference proteome</keyword>
<dbReference type="Proteomes" id="UP000308488">
    <property type="component" value="Unassembled WGS sequence"/>
</dbReference>
<dbReference type="GO" id="GO:0005524">
    <property type="term" value="F:ATP binding"/>
    <property type="evidence" value="ECO:0007669"/>
    <property type="project" value="UniProtKB-KW"/>
</dbReference>
<keyword evidence="6" id="KW-0067">ATP-binding</keyword>
<feature type="domain" description="Transcriptional regulator LacI/GalR-like sensor" evidence="5">
    <location>
        <begin position="21"/>
        <end position="70"/>
    </location>
</feature>
<dbReference type="Gene3D" id="3.40.50.2300">
    <property type="match status" value="1"/>
</dbReference>
<dbReference type="SUPFAM" id="SSF53822">
    <property type="entry name" value="Periplasmic binding protein-like I"/>
    <property type="match status" value="1"/>
</dbReference>
<accession>A0A4U6R6R3</accession>